<dbReference type="PANTHER" id="PTHR24276:SF91">
    <property type="entry name" value="AT26814P-RELATED"/>
    <property type="match status" value="1"/>
</dbReference>
<dbReference type="Pfam" id="PF00089">
    <property type="entry name" value="Trypsin"/>
    <property type="match status" value="1"/>
</dbReference>
<gene>
    <name evidence="8" type="ORF">HW555_002569</name>
</gene>
<organism evidence="8 9">
    <name type="scientific">Spodoptera exigua</name>
    <name type="common">Beet armyworm</name>
    <name type="synonym">Noctua fulgens</name>
    <dbReference type="NCBI Taxonomy" id="7107"/>
    <lineage>
        <taxon>Eukaryota</taxon>
        <taxon>Metazoa</taxon>
        <taxon>Ecdysozoa</taxon>
        <taxon>Arthropoda</taxon>
        <taxon>Hexapoda</taxon>
        <taxon>Insecta</taxon>
        <taxon>Pterygota</taxon>
        <taxon>Neoptera</taxon>
        <taxon>Endopterygota</taxon>
        <taxon>Lepidoptera</taxon>
        <taxon>Glossata</taxon>
        <taxon>Ditrysia</taxon>
        <taxon>Noctuoidea</taxon>
        <taxon>Noctuidae</taxon>
        <taxon>Amphipyrinae</taxon>
        <taxon>Spodoptera</taxon>
    </lineage>
</organism>
<dbReference type="CDD" id="cd00190">
    <property type="entry name" value="Tryp_SPc"/>
    <property type="match status" value="1"/>
</dbReference>
<keyword evidence="4" id="KW-1015">Disulfide bond</keyword>
<dbReference type="InterPro" id="IPR050430">
    <property type="entry name" value="Peptidase_S1"/>
</dbReference>
<evidence type="ECO:0000313" key="9">
    <source>
        <dbReference type="Proteomes" id="UP000648187"/>
    </source>
</evidence>
<dbReference type="InterPro" id="IPR009003">
    <property type="entry name" value="Peptidase_S1_PA"/>
</dbReference>
<sequence length="265" mass="29175">MRIILFIALCVASVAAAPRTTHQRIVGGDVTTIDQYPSIVALLFVYEWVIYAQECAGAILKQPICAHRSTLHLVSYYQTNNFDAVSKWRVRAGSTFANADGMIHRVSGNIIHPLYAVEPTMDHDIAVLRVDTSFEFNEFTQPAHIAGPNYRVPDYDDLWAAGWGTTYYGAPTGSAQLRHVQVLKINLDRCKQQYGVVHMVITDSMLCSGWLTGGRDQCQGDSGGPIYHNGVVVGVCSFGIECGRADFPGVNTRVANYTDWVVDNA</sequence>
<dbReference type="InterPro" id="IPR001314">
    <property type="entry name" value="Peptidase_S1A"/>
</dbReference>
<evidence type="ECO:0000259" key="7">
    <source>
        <dbReference type="PROSITE" id="PS50240"/>
    </source>
</evidence>
<dbReference type="GO" id="GO:0006508">
    <property type="term" value="P:proteolysis"/>
    <property type="evidence" value="ECO:0007669"/>
    <property type="project" value="UniProtKB-KW"/>
</dbReference>
<evidence type="ECO:0000256" key="5">
    <source>
        <dbReference type="ARBA" id="ARBA00024195"/>
    </source>
</evidence>
<evidence type="ECO:0000256" key="1">
    <source>
        <dbReference type="ARBA" id="ARBA00022670"/>
    </source>
</evidence>
<dbReference type="FunFam" id="2.40.10.10:FF:000002">
    <property type="entry name" value="Transmembrane protease serine"/>
    <property type="match status" value="1"/>
</dbReference>
<keyword evidence="6" id="KW-0732">Signal</keyword>
<dbReference type="PANTHER" id="PTHR24276">
    <property type="entry name" value="POLYSERASE-RELATED"/>
    <property type="match status" value="1"/>
</dbReference>
<comment type="caution">
    <text evidence="8">The sequence shown here is derived from an EMBL/GenBank/DDBJ whole genome shotgun (WGS) entry which is preliminary data.</text>
</comment>
<dbReference type="InterPro" id="IPR033116">
    <property type="entry name" value="TRYPSIN_SER"/>
</dbReference>
<keyword evidence="1" id="KW-0645">Protease</keyword>
<evidence type="ECO:0000256" key="2">
    <source>
        <dbReference type="ARBA" id="ARBA00022801"/>
    </source>
</evidence>
<evidence type="ECO:0000256" key="4">
    <source>
        <dbReference type="ARBA" id="ARBA00023157"/>
    </source>
</evidence>
<accession>A0A835GMR8</accession>
<feature type="domain" description="Peptidase S1" evidence="7">
    <location>
        <begin position="25"/>
        <end position="265"/>
    </location>
</feature>
<evidence type="ECO:0000313" key="8">
    <source>
        <dbReference type="EMBL" id="KAF9421354.1"/>
    </source>
</evidence>
<dbReference type="AlphaFoldDB" id="A0A835GMR8"/>
<dbReference type="InterPro" id="IPR043504">
    <property type="entry name" value="Peptidase_S1_PA_chymotrypsin"/>
</dbReference>
<dbReference type="PROSITE" id="PS00135">
    <property type="entry name" value="TRYPSIN_SER"/>
    <property type="match status" value="1"/>
</dbReference>
<keyword evidence="9" id="KW-1185">Reference proteome</keyword>
<feature type="signal peptide" evidence="6">
    <location>
        <begin position="1"/>
        <end position="16"/>
    </location>
</feature>
<dbReference type="Proteomes" id="UP000648187">
    <property type="component" value="Unassembled WGS sequence"/>
</dbReference>
<evidence type="ECO:0000256" key="6">
    <source>
        <dbReference type="SAM" id="SignalP"/>
    </source>
</evidence>
<evidence type="ECO:0000256" key="3">
    <source>
        <dbReference type="ARBA" id="ARBA00022825"/>
    </source>
</evidence>
<dbReference type="SUPFAM" id="SSF50494">
    <property type="entry name" value="Trypsin-like serine proteases"/>
    <property type="match status" value="1"/>
</dbReference>
<dbReference type="EMBL" id="JACKWZ010000024">
    <property type="protein sequence ID" value="KAF9421354.1"/>
    <property type="molecule type" value="Genomic_DNA"/>
</dbReference>
<name>A0A835GMR8_SPOEX</name>
<comment type="similarity">
    <text evidence="5">Belongs to the peptidase S1 family. CLIP subfamily.</text>
</comment>
<dbReference type="PROSITE" id="PS50240">
    <property type="entry name" value="TRYPSIN_DOM"/>
    <property type="match status" value="1"/>
</dbReference>
<dbReference type="Gene3D" id="2.40.10.10">
    <property type="entry name" value="Trypsin-like serine proteases"/>
    <property type="match status" value="1"/>
</dbReference>
<dbReference type="InterPro" id="IPR001254">
    <property type="entry name" value="Trypsin_dom"/>
</dbReference>
<dbReference type="SMART" id="SM00020">
    <property type="entry name" value="Tryp_SPc"/>
    <property type="match status" value="1"/>
</dbReference>
<feature type="chain" id="PRO_5032283051" description="Peptidase S1 domain-containing protein" evidence="6">
    <location>
        <begin position="17"/>
        <end position="265"/>
    </location>
</feature>
<dbReference type="PRINTS" id="PR00722">
    <property type="entry name" value="CHYMOTRYPSIN"/>
</dbReference>
<dbReference type="GO" id="GO:0004252">
    <property type="term" value="F:serine-type endopeptidase activity"/>
    <property type="evidence" value="ECO:0007669"/>
    <property type="project" value="InterPro"/>
</dbReference>
<proteinExistence type="inferred from homology"/>
<reference evidence="8" key="1">
    <citation type="submission" date="2020-08" db="EMBL/GenBank/DDBJ databases">
        <title>Spodoptera exigua strain:BAW_Kor-Di-RS1 Genome sequencing and assembly.</title>
        <authorList>
            <person name="Kim J."/>
            <person name="Nam H.Y."/>
            <person name="Kwon M."/>
            <person name="Choi J.H."/>
            <person name="Cho S.R."/>
            <person name="Kim G.-H."/>
        </authorList>
    </citation>
    <scope>NUCLEOTIDE SEQUENCE</scope>
    <source>
        <strain evidence="8">BAW_Kor-Di-RS1</strain>
        <tissue evidence="8">Whole-body</tissue>
    </source>
</reference>
<protein>
    <recommendedName>
        <fullName evidence="7">Peptidase S1 domain-containing protein</fullName>
    </recommendedName>
</protein>
<keyword evidence="3" id="KW-0720">Serine protease</keyword>
<keyword evidence="2" id="KW-0378">Hydrolase</keyword>